<keyword evidence="1 5" id="KW-0436">Ligase</keyword>
<dbReference type="PROSITE" id="PS01217">
    <property type="entry name" value="SUCCINYL_COA_LIG_3"/>
    <property type="match status" value="1"/>
</dbReference>
<feature type="binding site" evidence="5">
    <location>
        <position position="256"/>
    </location>
    <ligand>
        <name>substrate</name>
        <note>ligand shared with subunit alpha</note>
    </ligand>
</feature>
<gene>
    <name evidence="5 8" type="primary">sucC</name>
    <name evidence="8" type="ORF">MMA15_17720</name>
</gene>
<dbReference type="PROSITE" id="PS50975">
    <property type="entry name" value="ATP_GRASP"/>
    <property type="match status" value="1"/>
</dbReference>
<comment type="function">
    <text evidence="5">Succinyl-CoA synthetase functions in the citric acid cycle (TCA), coupling the hydrolysis of succinyl-CoA to the synthesis of either ATP or GTP and thus represents the only step of substrate-level phosphorylation in the TCA. The beta subunit provides nucleotide specificity of the enzyme and binds the substrate succinate, while the binding sites for coenzyme A and phosphate are found in the alpha subunit.</text>
</comment>
<feature type="domain" description="ATP-grasp" evidence="7">
    <location>
        <begin position="9"/>
        <end position="241"/>
    </location>
</feature>
<comment type="subunit">
    <text evidence="5">Heterotetramer of two alpha and two beta subunits.</text>
</comment>
<dbReference type="InterPro" id="IPR005809">
    <property type="entry name" value="Succ_CoA_ligase-like_bsu"/>
</dbReference>
<evidence type="ECO:0000256" key="2">
    <source>
        <dbReference type="ARBA" id="ARBA00022723"/>
    </source>
</evidence>
<dbReference type="NCBIfam" id="NF001913">
    <property type="entry name" value="PRK00696.1"/>
    <property type="match status" value="1"/>
</dbReference>
<dbReference type="InterPro" id="IPR017866">
    <property type="entry name" value="Succ-CoA_synthase_bsu_CS"/>
</dbReference>
<comment type="similarity">
    <text evidence="5">Belongs to the succinate/malate CoA ligase beta subunit family.</text>
</comment>
<feature type="binding site" evidence="5">
    <location>
        <begin position="318"/>
        <end position="320"/>
    </location>
    <ligand>
        <name>substrate</name>
        <note>ligand shared with subunit alpha</note>
    </ligand>
</feature>
<name>A0ABS9T0U1_9ACTN</name>
<feature type="binding site" evidence="5">
    <location>
        <position position="45"/>
    </location>
    <ligand>
        <name>ATP</name>
        <dbReference type="ChEBI" id="CHEBI:30616"/>
    </ligand>
</feature>
<feature type="binding site" evidence="5">
    <location>
        <position position="99"/>
    </location>
    <ligand>
        <name>ATP</name>
        <dbReference type="ChEBI" id="CHEBI:30616"/>
    </ligand>
</feature>
<evidence type="ECO:0000313" key="9">
    <source>
        <dbReference type="Proteomes" id="UP001166784"/>
    </source>
</evidence>
<dbReference type="RefSeq" id="WP_241060952.1">
    <property type="nucleotide sequence ID" value="NZ_JAKWJU010000002.1"/>
</dbReference>
<evidence type="ECO:0000256" key="1">
    <source>
        <dbReference type="ARBA" id="ARBA00022598"/>
    </source>
</evidence>
<evidence type="ECO:0000256" key="4">
    <source>
        <dbReference type="ARBA" id="ARBA00022842"/>
    </source>
</evidence>
<dbReference type="PANTHER" id="PTHR11815:SF10">
    <property type="entry name" value="SUCCINATE--COA LIGASE [GDP-FORMING] SUBUNIT BETA, MITOCHONDRIAL"/>
    <property type="match status" value="1"/>
</dbReference>
<comment type="caution">
    <text evidence="8">The sequence shown here is derived from an EMBL/GenBank/DDBJ whole genome shotgun (WGS) entry which is preliminary data.</text>
</comment>
<dbReference type="InterPro" id="IPR013815">
    <property type="entry name" value="ATP_grasp_subdomain_1"/>
</dbReference>
<comment type="catalytic activity">
    <reaction evidence="5">
        <text>succinate + ATP + CoA = succinyl-CoA + ADP + phosphate</text>
        <dbReference type="Rhea" id="RHEA:17661"/>
        <dbReference type="ChEBI" id="CHEBI:30031"/>
        <dbReference type="ChEBI" id="CHEBI:30616"/>
        <dbReference type="ChEBI" id="CHEBI:43474"/>
        <dbReference type="ChEBI" id="CHEBI:57287"/>
        <dbReference type="ChEBI" id="CHEBI:57292"/>
        <dbReference type="ChEBI" id="CHEBI:456216"/>
        <dbReference type="EC" id="6.2.1.5"/>
    </reaction>
</comment>
<feature type="binding site" evidence="5">
    <location>
        <position position="94"/>
    </location>
    <ligand>
        <name>ATP</name>
        <dbReference type="ChEBI" id="CHEBI:30616"/>
    </ligand>
</feature>
<comment type="caution">
    <text evidence="5">Lacks conserved residue(s) required for the propagation of feature annotation.</text>
</comment>
<evidence type="ECO:0000256" key="6">
    <source>
        <dbReference type="PROSITE-ProRule" id="PRU00409"/>
    </source>
</evidence>
<reference evidence="8" key="1">
    <citation type="submission" date="2022-03" db="EMBL/GenBank/DDBJ databases">
        <authorList>
            <person name="Santos J.D.N."/>
            <person name="Kallscheuer N."/>
            <person name="Jogler C."/>
            <person name="Lage O.M."/>
        </authorList>
    </citation>
    <scope>NUCLEOTIDE SEQUENCE</scope>
    <source>
        <strain evidence="8">M600PL45_2</strain>
    </source>
</reference>
<keyword evidence="2 5" id="KW-0479">Metal-binding</keyword>
<feature type="binding site" evidence="5">
    <location>
        <position position="205"/>
    </location>
    <ligand>
        <name>Mg(2+)</name>
        <dbReference type="ChEBI" id="CHEBI:18420"/>
    </ligand>
</feature>
<dbReference type="Gene3D" id="3.40.50.261">
    <property type="entry name" value="Succinyl-CoA synthetase domains"/>
    <property type="match status" value="1"/>
</dbReference>
<comment type="pathway">
    <text evidence="5">Carbohydrate metabolism; tricarboxylic acid cycle; succinate from succinyl-CoA (ligase route): step 1/1.</text>
</comment>
<dbReference type="Pfam" id="PF08442">
    <property type="entry name" value="ATP-grasp_2"/>
    <property type="match status" value="1"/>
</dbReference>
<keyword evidence="3 5" id="KW-0547">Nucleotide-binding</keyword>
<keyword evidence="4 5" id="KW-0460">Magnesium</keyword>
<evidence type="ECO:0000313" key="8">
    <source>
        <dbReference type="EMBL" id="MCH6162154.1"/>
    </source>
</evidence>
<proteinExistence type="inferred from homology"/>
<protein>
    <recommendedName>
        <fullName evidence="5">Succinate--CoA ligase [ADP-forming] subunit beta</fullName>
        <ecNumber evidence="5">6.2.1.5</ecNumber>
    </recommendedName>
    <alternativeName>
        <fullName evidence="5">Succinyl-CoA synthetase subunit beta</fullName>
        <shortName evidence="5">SCS-beta</shortName>
    </alternativeName>
</protein>
<dbReference type="Pfam" id="PF00549">
    <property type="entry name" value="Ligase_CoA"/>
    <property type="match status" value="1"/>
</dbReference>
<dbReference type="InterPro" id="IPR005811">
    <property type="entry name" value="SUCC_ACL_C"/>
</dbReference>
<accession>A0ABS9T0U1</accession>
<comment type="catalytic activity">
    <reaction evidence="5">
        <text>GTP + succinate + CoA = succinyl-CoA + GDP + phosphate</text>
        <dbReference type="Rhea" id="RHEA:22120"/>
        <dbReference type="ChEBI" id="CHEBI:30031"/>
        <dbReference type="ChEBI" id="CHEBI:37565"/>
        <dbReference type="ChEBI" id="CHEBI:43474"/>
        <dbReference type="ChEBI" id="CHEBI:57287"/>
        <dbReference type="ChEBI" id="CHEBI:57292"/>
        <dbReference type="ChEBI" id="CHEBI:58189"/>
    </reaction>
</comment>
<dbReference type="PIRSF" id="PIRSF001554">
    <property type="entry name" value="SucCS_beta"/>
    <property type="match status" value="1"/>
</dbReference>
<dbReference type="NCBIfam" id="TIGR01016">
    <property type="entry name" value="sucCoAbeta"/>
    <property type="match status" value="1"/>
</dbReference>
<evidence type="ECO:0000259" key="7">
    <source>
        <dbReference type="PROSITE" id="PS50975"/>
    </source>
</evidence>
<dbReference type="EC" id="6.2.1.5" evidence="5"/>
<dbReference type="EMBL" id="JAKWJU010000002">
    <property type="protein sequence ID" value="MCH6162154.1"/>
    <property type="molecule type" value="Genomic_DNA"/>
</dbReference>
<comment type="cofactor">
    <cofactor evidence="5">
        <name>Mg(2+)</name>
        <dbReference type="ChEBI" id="CHEBI:18420"/>
    </cofactor>
    <text evidence="5">Binds 1 Mg(2+) ion per subunit.</text>
</comment>
<dbReference type="PANTHER" id="PTHR11815">
    <property type="entry name" value="SUCCINYL-COA SYNTHETASE BETA CHAIN"/>
    <property type="match status" value="1"/>
</dbReference>
<sequence length="390" mass="41035">MDLFEYQARDLFAKHDVPVLAGEVIDTPEAAREVTERLGGRAVVKAQVKTGGRGKAGGVKLAADPAEAVEKARAILGMDIKGHTVQKVMLAETADIAEEYYVSFLLDRTNRTFLAMASVEGGVEIEEVAATKPEALAKIPVDAIEGVTDTKAREIAEAAKFPAELIDQVAEVLKKLWDVFVREDALLVEVNPLVKTGEGKVIALDGKVSLDANAEFRQPDHAALEDKAAADPLEAAAKAKDLNYVKLDGQVGIIGNGAGLVMSTLDVVAYAGEAHDNVKPANFLDIGGGASAEVMANGLEIILGDPDVKSVFVNVFGGITACDAVANGIVQALELLKSKGEDVSKPLVVRLDGNNAELGRKILTDADHPLVQQVDTMDGAADRAAELAAK</sequence>
<dbReference type="Gene3D" id="3.30.1490.20">
    <property type="entry name" value="ATP-grasp fold, A domain"/>
    <property type="match status" value="1"/>
</dbReference>
<dbReference type="SUPFAM" id="SSF56059">
    <property type="entry name" value="Glutathione synthetase ATP-binding domain-like"/>
    <property type="match status" value="1"/>
</dbReference>
<dbReference type="InterPro" id="IPR011761">
    <property type="entry name" value="ATP-grasp"/>
</dbReference>
<feature type="binding site" evidence="5">
    <location>
        <begin position="52"/>
        <end position="54"/>
    </location>
    <ligand>
        <name>ATP</name>
        <dbReference type="ChEBI" id="CHEBI:30616"/>
    </ligand>
</feature>
<dbReference type="SUPFAM" id="SSF52210">
    <property type="entry name" value="Succinyl-CoA synthetase domains"/>
    <property type="match status" value="1"/>
</dbReference>
<dbReference type="GO" id="GO:0004775">
    <property type="term" value="F:succinate-CoA ligase (ADP-forming) activity"/>
    <property type="evidence" value="ECO:0007669"/>
    <property type="project" value="UniProtKB-EC"/>
</dbReference>
<dbReference type="Gene3D" id="3.30.470.20">
    <property type="entry name" value="ATP-grasp fold, B domain"/>
    <property type="match status" value="1"/>
</dbReference>
<dbReference type="InterPro" id="IPR013650">
    <property type="entry name" value="ATP-grasp_succ-CoA_synth-type"/>
</dbReference>
<dbReference type="InterPro" id="IPR016102">
    <property type="entry name" value="Succinyl-CoA_synth-like"/>
</dbReference>
<keyword evidence="5" id="KW-0816">Tricarboxylic acid cycle</keyword>
<keyword evidence="9" id="KW-1185">Reference proteome</keyword>
<evidence type="ECO:0000256" key="5">
    <source>
        <dbReference type="HAMAP-Rule" id="MF_00558"/>
    </source>
</evidence>
<dbReference type="HAMAP" id="MF_00558">
    <property type="entry name" value="Succ_CoA_beta"/>
    <property type="match status" value="1"/>
</dbReference>
<evidence type="ECO:0000256" key="3">
    <source>
        <dbReference type="ARBA" id="ARBA00022741"/>
    </source>
</evidence>
<dbReference type="Proteomes" id="UP001166784">
    <property type="component" value="Unassembled WGS sequence"/>
</dbReference>
<keyword evidence="5 6" id="KW-0067">ATP-binding</keyword>
<reference evidence="8" key="2">
    <citation type="journal article" date="2023" name="Int. J. Syst. Evol. Microbiol.">
        <title>Streptomyces marispadix sp. nov., isolated from marine beach sediment of the Northern Coast of Portugal.</title>
        <authorList>
            <person name="dos Santos J.D.N."/>
            <person name="Vitorino I.R."/>
            <person name="Kallscheuer N."/>
            <person name="Srivastava A."/>
            <person name="Krautwurst S."/>
            <person name="Marz M."/>
            <person name="Jogler C."/>
            <person name="Lobo Da Cunha A."/>
            <person name="Catita J."/>
            <person name="Goncalves H."/>
            <person name="Gonzalez I."/>
            <person name="Reyes F."/>
            <person name="Lage O.M."/>
        </authorList>
    </citation>
    <scope>NUCLEOTIDE SEQUENCE</scope>
    <source>
        <strain evidence="8">M600PL45_2</strain>
    </source>
</reference>
<feature type="binding site" evidence="5">
    <location>
        <position position="191"/>
    </location>
    <ligand>
        <name>Mg(2+)</name>
        <dbReference type="ChEBI" id="CHEBI:18420"/>
    </ligand>
</feature>
<organism evidence="8 9">
    <name type="scientific">Streptomyces marispadix</name>
    <dbReference type="NCBI Taxonomy" id="2922868"/>
    <lineage>
        <taxon>Bacteria</taxon>
        <taxon>Bacillati</taxon>
        <taxon>Actinomycetota</taxon>
        <taxon>Actinomycetes</taxon>
        <taxon>Kitasatosporales</taxon>
        <taxon>Streptomycetaceae</taxon>
        <taxon>Streptomyces</taxon>
    </lineage>
</organism>